<dbReference type="PANTHER" id="PTHR38886">
    <property type="entry name" value="SESA DOMAIN-CONTAINING PROTEIN"/>
    <property type="match status" value="1"/>
</dbReference>
<gene>
    <name evidence="1" type="ORF">BU26DRAFT_85038</name>
</gene>
<keyword evidence="2" id="KW-1185">Reference proteome</keyword>
<evidence type="ECO:0000313" key="1">
    <source>
        <dbReference type="EMBL" id="KAF2244734.1"/>
    </source>
</evidence>
<dbReference type="AlphaFoldDB" id="A0A6A6I2N7"/>
<dbReference type="OrthoDB" id="3045089at2759"/>
<dbReference type="Proteomes" id="UP000800094">
    <property type="component" value="Unassembled WGS sequence"/>
</dbReference>
<evidence type="ECO:0000313" key="2">
    <source>
        <dbReference type="Proteomes" id="UP000800094"/>
    </source>
</evidence>
<proteinExistence type="predicted"/>
<dbReference type="PANTHER" id="PTHR38886:SF1">
    <property type="entry name" value="NACHT-NTPASE AND P-LOOP NTPASES N-TERMINAL DOMAIN-CONTAINING PROTEIN"/>
    <property type="match status" value="1"/>
</dbReference>
<sequence>MVPAFGFSVGDFIAAIALIAKVSKAVKDKAGASTEYQHVLLELEALERTLRHLQALQPTASNVDHVNAIRGMALTCRIPLQEFLERIQRYETSLGPYSVHRRGCLKSVGRKSQWTVFMSDEVVKLRTAIGAKVLSINLLLATHTSESVSRIEAEGHRSHLTLMASILEQGMNVEKIDKKITDTQQSIENNTKTQLRRTDELANQIEDAATTLHHVSNRIDTVNTTIMSFRDLGIQLLQIIRHLPLQVRETLDQIAI</sequence>
<accession>A0A6A6I2N7</accession>
<dbReference type="RefSeq" id="XP_033679738.1">
    <property type="nucleotide sequence ID" value="XM_033836406.1"/>
</dbReference>
<organism evidence="1 2">
    <name type="scientific">Trematosphaeria pertusa</name>
    <dbReference type="NCBI Taxonomy" id="390896"/>
    <lineage>
        <taxon>Eukaryota</taxon>
        <taxon>Fungi</taxon>
        <taxon>Dikarya</taxon>
        <taxon>Ascomycota</taxon>
        <taxon>Pezizomycotina</taxon>
        <taxon>Dothideomycetes</taxon>
        <taxon>Pleosporomycetidae</taxon>
        <taxon>Pleosporales</taxon>
        <taxon>Massarineae</taxon>
        <taxon>Trematosphaeriaceae</taxon>
        <taxon>Trematosphaeria</taxon>
    </lineage>
</organism>
<dbReference type="GeneID" id="54589736"/>
<name>A0A6A6I2N7_9PLEO</name>
<protein>
    <recommendedName>
        <fullName evidence="3">Fungal N-terminal domain-containing protein</fullName>
    </recommendedName>
</protein>
<reference evidence="1" key="1">
    <citation type="journal article" date="2020" name="Stud. Mycol.">
        <title>101 Dothideomycetes genomes: a test case for predicting lifestyles and emergence of pathogens.</title>
        <authorList>
            <person name="Haridas S."/>
            <person name="Albert R."/>
            <person name="Binder M."/>
            <person name="Bloem J."/>
            <person name="Labutti K."/>
            <person name="Salamov A."/>
            <person name="Andreopoulos B."/>
            <person name="Baker S."/>
            <person name="Barry K."/>
            <person name="Bills G."/>
            <person name="Bluhm B."/>
            <person name="Cannon C."/>
            <person name="Castanera R."/>
            <person name="Culley D."/>
            <person name="Daum C."/>
            <person name="Ezra D."/>
            <person name="Gonzalez J."/>
            <person name="Henrissat B."/>
            <person name="Kuo A."/>
            <person name="Liang C."/>
            <person name="Lipzen A."/>
            <person name="Lutzoni F."/>
            <person name="Magnuson J."/>
            <person name="Mondo S."/>
            <person name="Nolan M."/>
            <person name="Ohm R."/>
            <person name="Pangilinan J."/>
            <person name="Park H.-J."/>
            <person name="Ramirez L."/>
            <person name="Alfaro M."/>
            <person name="Sun H."/>
            <person name="Tritt A."/>
            <person name="Yoshinaga Y."/>
            <person name="Zwiers L.-H."/>
            <person name="Turgeon B."/>
            <person name="Goodwin S."/>
            <person name="Spatafora J."/>
            <person name="Crous P."/>
            <person name="Grigoriev I."/>
        </authorList>
    </citation>
    <scope>NUCLEOTIDE SEQUENCE</scope>
    <source>
        <strain evidence="1">CBS 122368</strain>
    </source>
</reference>
<dbReference type="EMBL" id="ML987202">
    <property type="protein sequence ID" value="KAF2244734.1"/>
    <property type="molecule type" value="Genomic_DNA"/>
</dbReference>
<evidence type="ECO:0008006" key="3">
    <source>
        <dbReference type="Google" id="ProtNLM"/>
    </source>
</evidence>